<name>A0A1G2HGC2_9BACT</name>
<feature type="binding site" evidence="7">
    <location>
        <position position="175"/>
    </location>
    <ligand>
        <name>L-aspartate</name>
        <dbReference type="ChEBI" id="CHEBI:29991"/>
    </ligand>
</feature>
<dbReference type="Gene3D" id="3.30.1360.30">
    <property type="entry name" value="GAD-like domain"/>
    <property type="match status" value="1"/>
</dbReference>
<dbReference type="GO" id="GO:0005737">
    <property type="term" value="C:cytoplasm"/>
    <property type="evidence" value="ECO:0007669"/>
    <property type="project" value="UniProtKB-SubCell"/>
</dbReference>
<evidence type="ECO:0000256" key="7">
    <source>
        <dbReference type="HAMAP-Rule" id="MF_00044"/>
    </source>
</evidence>
<feature type="domain" description="Aminoacyl-transfer RNA synthetases class-II family profile" evidence="8">
    <location>
        <begin position="144"/>
        <end position="434"/>
    </location>
</feature>
<dbReference type="GO" id="GO:0005524">
    <property type="term" value="F:ATP binding"/>
    <property type="evidence" value="ECO:0007669"/>
    <property type="project" value="UniProtKB-UniRule"/>
</dbReference>
<dbReference type="InterPro" id="IPR006195">
    <property type="entry name" value="aa-tRNA-synth_II"/>
</dbReference>
<keyword evidence="3 7" id="KW-0547">Nucleotide-binding</keyword>
<evidence type="ECO:0000313" key="10">
    <source>
        <dbReference type="Proteomes" id="UP000178509"/>
    </source>
</evidence>
<feature type="binding site" evidence="7">
    <location>
        <begin position="413"/>
        <end position="416"/>
    </location>
    <ligand>
        <name>ATP</name>
        <dbReference type="ChEBI" id="CHEBI:30616"/>
    </ligand>
</feature>
<dbReference type="SUPFAM" id="SSF50249">
    <property type="entry name" value="Nucleic acid-binding proteins"/>
    <property type="match status" value="1"/>
</dbReference>
<comment type="caution">
    <text evidence="9">The sequence shown here is derived from an EMBL/GenBank/DDBJ whole genome shotgun (WGS) entry which is preliminary data.</text>
</comment>
<keyword evidence="2 7" id="KW-0436">Ligase</keyword>
<dbReference type="EMBL" id="MHOJ01000045">
    <property type="protein sequence ID" value="OGZ61320.1"/>
    <property type="molecule type" value="Genomic_DNA"/>
</dbReference>
<dbReference type="Pfam" id="PF00152">
    <property type="entry name" value="tRNA-synt_2"/>
    <property type="match status" value="1"/>
</dbReference>
<dbReference type="Pfam" id="PF01336">
    <property type="entry name" value="tRNA_anti-codon"/>
    <property type="match status" value="1"/>
</dbReference>
<keyword evidence="4 7" id="KW-0067">ATP-binding</keyword>
<dbReference type="GO" id="GO:0003676">
    <property type="term" value="F:nucleic acid binding"/>
    <property type="evidence" value="ECO:0007669"/>
    <property type="project" value="InterPro"/>
</dbReference>
<evidence type="ECO:0000256" key="4">
    <source>
        <dbReference type="ARBA" id="ARBA00022840"/>
    </source>
</evidence>
<dbReference type="InterPro" id="IPR012340">
    <property type="entry name" value="NA-bd_OB-fold"/>
</dbReference>
<comment type="subunit">
    <text evidence="7">Homodimer.</text>
</comment>
<evidence type="ECO:0000313" key="9">
    <source>
        <dbReference type="EMBL" id="OGZ61320.1"/>
    </source>
</evidence>
<evidence type="ECO:0000256" key="6">
    <source>
        <dbReference type="ARBA" id="ARBA00023146"/>
    </source>
</evidence>
<keyword evidence="6 7" id="KW-0030">Aminoacyl-tRNA synthetase</keyword>
<dbReference type="GO" id="GO:0006422">
    <property type="term" value="P:aspartyl-tRNA aminoacylation"/>
    <property type="evidence" value="ECO:0007669"/>
    <property type="project" value="UniProtKB-UniRule"/>
</dbReference>
<evidence type="ECO:0000256" key="1">
    <source>
        <dbReference type="ARBA" id="ARBA00006303"/>
    </source>
</evidence>
<dbReference type="AlphaFoldDB" id="A0A1G2HGC2"/>
<dbReference type="InterPro" id="IPR004115">
    <property type="entry name" value="GAD-like_sf"/>
</dbReference>
<keyword evidence="7" id="KW-0963">Cytoplasm</keyword>
<dbReference type="InterPro" id="IPR047090">
    <property type="entry name" value="AspRS_core"/>
</dbReference>
<evidence type="ECO:0000259" key="8">
    <source>
        <dbReference type="PROSITE" id="PS50862"/>
    </source>
</evidence>
<dbReference type="PRINTS" id="PR01042">
    <property type="entry name" value="TRNASYNTHASP"/>
</dbReference>
<dbReference type="InterPro" id="IPR004524">
    <property type="entry name" value="Asp-tRNA-ligase_1"/>
</dbReference>
<protein>
    <recommendedName>
        <fullName evidence="7">Aspartate--tRNA(Asp/Asn) ligase</fullName>
        <ecNumber evidence="7">6.1.1.23</ecNumber>
    </recommendedName>
    <alternativeName>
        <fullName evidence="7">Aspartyl-tRNA synthetase</fullName>
        <shortName evidence="7">AspRS</shortName>
    </alternativeName>
    <alternativeName>
        <fullName evidence="7">Non-discriminating aspartyl-tRNA synthetase</fullName>
        <shortName evidence="7">ND-AspRS</shortName>
    </alternativeName>
</protein>
<dbReference type="Gene3D" id="2.40.50.140">
    <property type="entry name" value="Nucleic acid-binding proteins"/>
    <property type="match status" value="1"/>
</dbReference>
<feature type="binding site" evidence="7">
    <location>
        <begin position="221"/>
        <end position="223"/>
    </location>
    <ligand>
        <name>ATP</name>
        <dbReference type="ChEBI" id="CHEBI:30616"/>
    </ligand>
</feature>
<comment type="caution">
    <text evidence="7">Lacks conserved residue(s) required for the propagation of feature annotation.</text>
</comment>
<sequence>MTQRILVKEIVNNKDKEVLLAGWVDSRRDHGKLIFLDLRDKTGIAQLVISEKSDPQIYKLASQIRDEWVLQIGGIVKERPGNMKNPDLETGNFEIPVTKLLILNEAKTMPFPINTEGYDIEEELSLKYRYLDLRRSRLQKNIGLRSKFVQTAREFLFKKDFTEIETPMLTKSTPEGARDFIVPARLQSGKFFALPQSPQQYKQLLMVAGFEKYFQIARCVRDEDLRANRAFEHTQIDLEMSFVNREDVMKLNEEMVVNVFEIMGAKIQKKPFPIFTYAEAMEKFGSDRFDLRSEKERGEGVLAFAWVVDFPFFEKKEDGSWTFTHNPFSQPKEEFVKDLVNGKNIEKILTTQYDLVCNGYEVGGGSIRAHKAEVLESVLKIMGYTKEDIEKDFGHILEAFKFGAPPHGGIAYGVERLIMILANEEYLRETQAFPQTGTGRTSVMDAPSEINDQLLKELGLKVVKTKTKK</sequence>
<comment type="function">
    <text evidence="7">Aspartyl-tRNA synthetase with relaxed tRNA specificity since it is able to aspartylate not only its cognate tRNA(Asp) but also tRNA(Asn). Reaction proceeds in two steps: L-aspartate is first activated by ATP to form Asp-AMP and then transferred to the acceptor end of tRNA(Asp/Asn).</text>
</comment>
<comment type="subcellular location">
    <subcellularLocation>
        <location evidence="7">Cytoplasm</location>
    </subcellularLocation>
</comment>
<organism evidence="9 10">
    <name type="scientific">Candidatus Spechtbacteria bacterium RIFCSPLOWO2_02_FULL_38_8</name>
    <dbReference type="NCBI Taxonomy" id="1802164"/>
    <lineage>
        <taxon>Bacteria</taxon>
        <taxon>Candidatus Spechtiibacteriota</taxon>
    </lineage>
</organism>
<dbReference type="Gene3D" id="3.30.930.10">
    <property type="entry name" value="Bira Bifunctional Protein, Domain 2"/>
    <property type="match status" value="2"/>
</dbReference>
<gene>
    <name evidence="7" type="primary">aspS</name>
    <name evidence="9" type="ORF">A3H51_02790</name>
</gene>
<feature type="binding site" evidence="7">
    <location>
        <position position="361"/>
    </location>
    <ligand>
        <name>ATP</name>
        <dbReference type="ChEBI" id="CHEBI:30616"/>
    </ligand>
</feature>
<dbReference type="GO" id="GO:0004815">
    <property type="term" value="F:aspartate-tRNA ligase activity"/>
    <property type="evidence" value="ECO:0007669"/>
    <property type="project" value="UniProtKB-UniRule"/>
</dbReference>
<feature type="binding site" evidence="7">
    <location>
        <position position="325"/>
    </location>
    <ligand>
        <name>L-aspartate</name>
        <dbReference type="ChEBI" id="CHEBI:29991"/>
    </ligand>
</feature>
<dbReference type="InterPro" id="IPR004364">
    <property type="entry name" value="Aa-tRNA-synt_II"/>
</dbReference>
<dbReference type="InterPro" id="IPR047089">
    <property type="entry name" value="Asp-tRNA-ligase_1_N"/>
</dbReference>
<dbReference type="HAMAP" id="MF_00044">
    <property type="entry name" value="Asp_tRNA_synth_type1"/>
    <property type="match status" value="1"/>
</dbReference>
<dbReference type="PANTHER" id="PTHR22594:SF5">
    <property type="entry name" value="ASPARTATE--TRNA LIGASE, MITOCHONDRIAL"/>
    <property type="match status" value="1"/>
</dbReference>
<dbReference type="GO" id="GO:0050560">
    <property type="term" value="F:aspartate-tRNA(Asn) ligase activity"/>
    <property type="evidence" value="ECO:0007669"/>
    <property type="project" value="UniProtKB-EC"/>
</dbReference>
<evidence type="ECO:0000256" key="2">
    <source>
        <dbReference type="ARBA" id="ARBA00022598"/>
    </source>
</evidence>
<dbReference type="InterPro" id="IPR045864">
    <property type="entry name" value="aa-tRNA-synth_II/BPL/LPL"/>
</dbReference>
<evidence type="ECO:0000256" key="5">
    <source>
        <dbReference type="ARBA" id="ARBA00022917"/>
    </source>
</evidence>
<evidence type="ECO:0000256" key="3">
    <source>
        <dbReference type="ARBA" id="ARBA00022741"/>
    </source>
</evidence>
<dbReference type="NCBIfam" id="TIGR00459">
    <property type="entry name" value="aspS_bact"/>
    <property type="match status" value="1"/>
</dbReference>
<dbReference type="PANTHER" id="PTHR22594">
    <property type="entry name" value="ASPARTYL/LYSYL-TRNA SYNTHETASE"/>
    <property type="match status" value="1"/>
</dbReference>
<dbReference type="InterPro" id="IPR004365">
    <property type="entry name" value="NA-bd_OB_tRNA"/>
</dbReference>
<feature type="region of interest" description="Aspartate" evidence="7">
    <location>
        <begin position="199"/>
        <end position="202"/>
    </location>
</feature>
<keyword evidence="5 7" id="KW-0648">Protein biosynthesis</keyword>
<dbReference type="EC" id="6.1.1.23" evidence="7"/>
<comment type="catalytic activity">
    <reaction evidence="7">
        <text>tRNA(Asx) + L-aspartate + ATP = L-aspartyl-tRNA(Asx) + AMP + diphosphate</text>
        <dbReference type="Rhea" id="RHEA:18349"/>
        <dbReference type="Rhea" id="RHEA-COMP:9710"/>
        <dbReference type="Rhea" id="RHEA-COMP:9711"/>
        <dbReference type="ChEBI" id="CHEBI:29991"/>
        <dbReference type="ChEBI" id="CHEBI:30616"/>
        <dbReference type="ChEBI" id="CHEBI:33019"/>
        <dbReference type="ChEBI" id="CHEBI:78442"/>
        <dbReference type="ChEBI" id="CHEBI:78516"/>
        <dbReference type="ChEBI" id="CHEBI:456215"/>
        <dbReference type="EC" id="6.1.1.23"/>
    </reaction>
</comment>
<dbReference type="InterPro" id="IPR002312">
    <property type="entry name" value="Asp/Asn-tRNA-synth_IIb"/>
</dbReference>
<feature type="binding site" evidence="7">
    <location>
        <position position="221"/>
    </location>
    <ligand>
        <name>L-aspartate</name>
        <dbReference type="ChEBI" id="CHEBI:29991"/>
    </ligand>
</feature>
<dbReference type="Proteomes" id="UP000178509">
    <property type="component" value="Unassembled WGS sequence"/>
</dbReference>
<proteinExistence type="inferred from homology"/>
<dbReference type="CDD" id="cd00777">
    <property type="entry name" value="AspRS_core"/>
    <property type="match status" value="1"/>
</dbReference>
<comment type="similarity">
    <text evidence="1 7">Belongs to the class-II aminoacyl-tRNA synthetase family. Type 1 subfamily.</text>
</comment>
<dbReference type="SUPFAM" id="SSF55681">
    <property type="entry name" value="Class II aaRS and biotin synthetases"/>
    <property type="match status" value="1"/>
</dbReference>
<dbReference type="PROSITE" id="PS50862">
    <property type="entry name" value="AA_TRNA_LIGASE_II"/>
    <property type="match status" value="1"/>
</dbReference>
<feature type="binding site" evidence="7">
    <location>
        <position position="368"/>
    </location>
    <ligand>
        <name>L-aspartate</name>
        <dbReference type="ChEBI" id="CHEBI:29991"/>
    </ligand>
</feature>
<dbReference type="CDD" id="cd04317">
    <property type="entry name" value="EcAspRS_like_N"/>
    <property type="match status" value="1"/>
</dbReference>
<reference evidence="9 10" key="1">
    <citation type="journal article" date="2016" name="Nat. Commun.">
        <title>Thousands of microbial genomes shed light on interconnected biogeochemical processes in an aquifer system.</title>
        <authorList>
            <person name="Anantharaman K."/>
            <person name="Brown C.T."/>
            <person name="Hug L.A."/>
            <person name="Sharon I."/>
            <person name="Castelle C.J."/>
            <person name="Probst A.J."/>
            <person name="Thomas B.C."/>
            <person name="Singh A."/>
            <person name="Wilkins M.J."/>
            <person name="Karaoz U."/>
            <person name="Brodie E.L."/>
            <person name="Williams K.H."/>
            <person name="Hubbard S.S."/>
            <person name="Banfield J.F."/>
        </authorList>
    </citation>
    <scope>NUCLEOTIDE SEQUENCE [LARGE SCALE GENOMIC DNA]</scope>
</reference>
<feature type="site" description="Important for tRNA non-discrimination" evidence="7">
    <location>
        <position position="30"/>
    </location>
</feature>
<dbReference type="STRING" id="1802164.A3H51_02790"/>
<accession>A0A1G2HGC2</accession>